<dbReference type="SMART" id="SM00448">
    <property type="entry name" value="REC"/>
    <property type="match status" value="1"/>
</dbReference>
<evidence type="ECO:0000259" key="8">
    <source>
        <dbReference type="PROSITE" id="PS50110"/>
    </source>
</evidence>
<dbReference type="InterPro" id="IPR018062">
    <property type="entry name" value="HTH_AraC-typ_CS"/>
</dbReference>
<evidence type="ECO:0000256" key="3">
    <source>
        <dbReference type="ARBA" id="ARBA00023125"/>
    </source>
</evidence>
<dbReference type="Pfam" id="PF12833">
    <property type="entry name" value="HTH_18"/>
    <property type="match status" value="1"/>
</dbReference>
<keyword evidence="3" id="KW-0238">DNA-binding</keyword>
<evidence type="ECO:0000256" key="6">
    <source>
        <dbReference type="PROSITE-ProRule" id="PRU00169"/>
    </source>
</evidence>
<evidence type="ECO:0000259" key="7">
    <source>
        <dbReference type="PROSITE" id="PS01124"/>
    </source>
</evidence>
<dbReference type="GO" id="GO:0043565">
    <property type="term" value="F:sequence-specific DNA binding"/>
    <property type="evidence" value="ECO:0007669"/>
    <property type="project" value="InterPro"/>
</dbReference>
<dbReference type="InterPro" id="IPR020449">
    <property type="entry name" value="Tscrpt_reg_AraC-type_HTH"/>
</dbReference>
<dbReference type="PRINTS" id="PR00032">
    <property type="entry name" value="HTHARAC"/>
</dbReference>
<evidence type="ECO:0000256" key="2">
    <source>
        <dbReference type="ARBA" id="ARBA00023015"/>
    </source>
</evidence>
<organism evidence="9 10">
    <name type="scientific">Brotaphodocola catenula</name>
    <dbReference type="NCBI Taxonomy" id="2885361"/>
    <lineage>
        <taxon>Bacteria</taxon>
        <taxon>Bacillati</taxon>
        <taxon>Bacillota</taxon>
        <taxon>Clostridia</taxon>
        <taxon>Lachnospirales</taxon>
        <taxon>Lachnospiraceae</taxon>
        <taxon>Brotaphodocola</taxon>
    </lineage>
</organism>
<dbReference type="CDD" id="cd17536">
    <property type="entry name" value="REC_YesN-like"/>
    <property type="match status" value="1"/>
</dbReference>
<keyword evidence="10" id="KW-1185">Reference proteome</keyword>
<evidence type="ECO:0000313" key="10">
    <source>
        <dbReference type="Proteomes" id="UP001198962"/>
    </source>
</evidence>
<feature type="domain" description="HTH araC/xylS-type" evidence="7">
    <location>
        <begin position="403"/>
        <end position="500"/>
    </location>
</feature>
<dbReference type="EMBL" id="JAJEPU010000028">
    <property type="protein sequence ID" value="MCC2165228.1"/>
    <property type="molecule type" value="Genomic_DNA"/>
</dbReference>
<evidence type="ECO:0000313" key="9">
    <source>
        <dbReference type="EMBL" id="MCC2165228.1"/>
    </source>
</evidence>
<keyword evidence="2" id="KW-0805">Transcription regulation</keyword>
<protein>
    <recommendedName>
        <fullName evidence="1">Stage 0 sporulation protein A homolog</fullName>
    </recommendedName>
</protein>
<proteinExistence type="predicted"/>
<keyword evidence="4" id="KW-0804">Transcription</keyword>
<dbReference type="PROSITE" id="PS01124">
    <property type="entry name" value="HTH_ARAC_FAMILY_2"/>
    <property type="match status" value="1"/>
</dbReference>
<dbReference type="PROSITE" id="PS50110">
    <property type="entry name" value="RESPONSE_REGULATORY"/>
    <property type="match status" value="1"/>
</dbReference>
<dbReference type="RefSeq" id="WP_308451590.1">
    <property type="nucleotide sequence ID" value="NZ_JAJEPU010000028.1"/>
</dbReference>
<dbReference type="Gene3D" id="3.40.50.2300">
    <property type="match status" value="1"/>
</dbReference>
<dbReference type="GO" id="GO:0003700">
    <property type="term" value="F:DNA-binding transcription factor activity"/>
    <property type="evidence" value="ECO:0007669"/>
    <property type="project" value="InterPro"/>
</dbReference>
<reference evidence="9" key="1">
    <citation type="submission" date="2021-10" db="EMBL/GenBank/DDBJ databases">
        <title>Anaerobic single-cell dispensing facilitates the cultivation of human gut bacteria.</title>
        <authorList>
            <person name="Afrizal A."/>
        </authorList>
    </citation>
    <scope>NUCLEOTIDE SEQUENCE</scope>
    <source>
        <strain evidence="9">CLA-AA-H274</strain>
    </source>
</reference>
<name>A0AAE3DLN3_9FIRM</name>
<keyword evidence="6" id="KW-0597">Phosphoprotein</keyword>
<gene>
    <name evidence="9" type="ORF">LKD32_10130</name>
</gene>
<dbReference type="InterPro" id="IPR001789">
    <property type="entry name" value="Sig_transdc_resp-reg_receiver"/>
</dbReference>
<feature type="modified residue" description="4-aspartylphosphate" evidence="6">
    <location>
        <position position="56"/>
    </location>
</feature>
<dbReference type="GO" id="GO:0000160">
    <property type="term" value="P:phosphorelay signal transduction system"/>
    <property type="evidence" value="ECO:0007669"/>
    <property type="project" value="InterPro"/>
</dbReference>
<dbReference type="SUPFAM" id="SSF46689">
    <property type="entry name" value="Homeodomain-like"/>
    <property type="match status" value="2"/>
</dbReference>
<evidence type="ECO:0000256" key="1">
    <source>
        <dbReference type="ARBA" id="ARBA00018672"/>
    </source>
</evidence>
<dbReference type="Gene3D" id="1.10.10.60">
    <property type="entry name" value="Homeodomain-like"/>
    <property type="match status" value="2"/>
</dbReference>
<dbReference type="PANTHER" id="PTHR43280">
    <property type="entry name" value="ARAC-FAMILY TRANSCRIPTIONAL REGULATOR"/>
    <property type="match status" value="1"/>
</dbReference>
<dbReference type="AlphaFoldDB" id="A0AAE3DLN3"/>
<accession>A0AAE3DLN3</accession>
<evidence type="ECO:0000256" key="4">
    <source>
        <dbReference type="ARBA" id="ARBA00023163"/>
    </source>
</evidence>
<dbReference type="Pfam" id="PF00072">
    <property type="entry name" value="Response_reg"/>
    <property type="match status" value="1"/>
</dbReference>
<dbReference type="PROSITE" id="PS00041">
    <property type="entry name" value="HTH_ARAC_FAMILY_1"/>
    <property type="match status" value="1"/>
</dbReference>
<dbReference type="SMART" id="SM00342">
    <property type="entry name" value="HTH_ARAC"/>
    <property type="match status" value="1"/>
</dbReference>
<sequence>MKMKALIVEDELLARVGMRSLLPWEELGIALLEDACDGREALQQIESGHPDLMFLDLNIPEISGLELLKIIRSRHLSVKTIVVSCYDDFDTVKEAMKLGAVDYIRKFGLSKEELLASLKHLRDSFPEMEVEEKSVPEQKSAAQTGYEMRKRVRNIPEEFQSGCCLSFYMVWKYAEEMTDMKLIETVATQYYQGLGRHTLALMWEGKLLVLIREGTEKAEVESLKRQIELFITNRCYIGITPYSDRDHETGFFTRLADSIEAYGFYGNREEIVDLETPFTFEKHQTLGGAEYMERLERAIQKMSLEEMDKNISELFDEIETAENYPVPYIKRLMIEILSRFSDKSAQLGGSIDELEVADSRRHYRKIVNMANLEDLRIWWKEFTKQFAGTYFTRQKKSESDIIEMALNYIEQNLSSPIQLTDVARCIGVSEPYLSSFFKRVMNENFIPYVNRQKIRRAKQLLAEGKMVYQVSDLLGYENSTYFSKVFKKVEGMTPEQYRKSL</sequence>
<comment type="function">
    <text evidence="5">May play the central regulatory role in sporulation. It may be an element of the effector pathway responsible for the activation of sporulation genes in response to nutritional stress. Spo0A may act in concert with spo0H (a sigma factor) to control the expression of some genes that are critical to the sporulation process.</text>
</comment>
<dbReference type="InterPro" id="IPR018060">
    <property type="entry name" value="HTH_AraC"/>
</dbReference>
<comment type="caution">
    <text evidence="9">The sequence shown here is derived from an EMBL/GenBank/DDBJ whole genome shotgun (WGS) entry which is preliminary data.</text>
</comment>
<evidence type="ECO:0000256" key="5">
    <source>
        <dbReference type="ARBA" id="ARBA00024867"/>
    </source>
</evidence>
<dbReference type="Proteomes" id="UP001198962">
    <property type="component" value="Unassembled WGS sequence"/>
</dbReference>
<dbReference type="InterPro" id="IPR009057">
    <property type="entry name" value="Homeodomain-like_sf"/>
</dbReference>
<feature type="domain" description="Response regulatory" evidence="8">
    <location>
        <begin position="4"/>
        <end position="121"/>
    </location>
</feature>
<dbReference type="InterPro" id="IPR011006">
    <property type="entry name" value="CheY-like_superfamily"/>
</dbReference>
<dbReference type="SUPFAM" id="SSF52172">
    <property type="entry name" value="CheY-like"/>
    <property type="match status" value="1"/>
</dbReference>
<dbReference type="PANTHER" id="PTHR43280:SF10">
    <property type="entry name" value="REGULATORY PROTEIN POCR"/>
    <property type="match status" value="1"/>
</dbReference>